<name>A0ABV7J508_9GAMM</name>
<evidence type="ECO:0000256" key="6">
    <source>
        <dbReference type="SAM" id="SignalP"/>
    </source>
</evidence>
<comment type="similarity">
    <text evidence="5">Belongs to the CopC family.</text>
</comment>
<evidence type="ECO:0000313" key="8">
    <source>
        <dbReference type="EMBL" id="MFC3193246.1"/>
    </source>
</evidence>
<dbReference type="Proteomes" id="UP001595533">
    <property type="component" value="Unassembled WGS sequence"/>
</dbReference>
<comment type="function">
    <text evidence="5">Involved in copper resistance.</text>
</comment>
<keyword evidence="2 5" id="KW-0479">Metal-binding</keyword>
<dbReference type="Gene3D" id="2.60.40.1220">
    <property type="match status" value="1"/>
</dbReference>
<reference evidence="9" key="1">
    <citation type="journal article" date="2019" name="Int. J. Syst. Evol. Microbiol.">
        <title>The Global Catalogue of Microorganisms (GCM) 10K type strain sequencing project: providing services to taxonomists for standard genome sequencing and annotation.</title>
        <authorList>
            <consortium name="The Broad Institute Genomics Platform"/>
            <consortium name="The Broad Institute Genome Sequencing Center for Infectious Disease"/>
            <person name="Wu L."/>
            <person name="Ma J."/>
        </authorList>
    </citation>
    <scope>NUCLEOTIDE SEQUENCE [LARGE SCALE GENOMIC DNA]</scope>
    <source>
        <strain evidence="9">KCTC 42953</strain>
    </source>
</reference>
<dbReference type="PANTHER" id="PTHR34820">
    <property type="entry name" value="INNER MEMBRANE PROTEIN YEBZ"/>
    <property type="match status" value="1"/>
</dbReference>
<evidence type="ECO:0000313" key="9">
    <source>
        <dbReference type="Proteomes" id="UP001595533"/>
    </source>
</evidence>
<protein>
    <recommendedName>
        <fullName evidence="5">Copper resistance protein C</fullName>
    </recommendedName>
</protein>
<proteinExistence type="inferred from homology"/>
<dbReference type="EMBL" id="JBHRTS010000002">
    <property type="protein sequence ID" value="MFC3193246.1"/>
    <property type="molecule type" value="Genomic_DNA"/>
</dbReference>
<evidence type="ECO:0000256" key="3">
    <source>
        <dbReference type="ARBA" id="ARBA00022729"/>
    </source>
</evidence>
<feature type="domain" description="CopC" evidence="7">
    <location>
        <begin position="22"/>
        <end position="114"/>
    </location>
</feature>
<dbReference type="PANTHER" id="PTHR34820:SF4">
    <property type="entry name" value="INNER MEMBRANE PROTEIN YEBZ"/>
    <property type="match status" value="1"/>
</dbReference>
<sequence>MKKTRILIFIASLFMAITASAHVGLKSTSPSASEVLYNSPEQLNLTFSNEVRLVKLQLQNAAGEDVDHEFKASANASAQFNHTLPKLKAGEYTVSWTVLGLDGHKMSGTFNFTLSECESGKSTHEDKESHPEHDNN</sequence>
<evidence type="ECO:0000256" key="2">
    <source>
        <dbReference type="ARBA" id="ARBA00022723"/>
    </source>
</evidence>
<dbReference type="InterPro" id="IPR007348">
    <property type="entry name" value="CopC_dom"/>
</dbReference>
<feature type="chain" id="PRO_5046477030" description="Copper resistance protein C" evidence="6">
    <location>
        <begin position="22"/>
        <end position="136"/>
    </location>
</feature>
<gene>
    <name evidence="8" type="ORF">ACFODZ_03215</name>
</gene>
<evidence type="ECO:0000256" key="5">
    <source>
        <dbReference type="RuleBase" id="RU369037"/>
    </source>
</evidence>
<dbReference type="SUPFAM" id="SSF81296">
    <property type="entry name" value="E set domains"/>
    <property type="match status" value="1"/>
</dbReference>
<comment type="subcellular location">
    <subcellularLocation>
        <location evidence="1">Cell envelope</location>
    </subcellularLocation>
    <subcellularLocation>
        <location evidence="5">Periplasm</location>
    </subcellularLocation>
</comment>
<organism evidence="8 9">
    <name type="scientific">Marinicella sediminis</name>
    <dbReference type="NCBI Taxonomy" id="1792834"/>
    <lineage>
        <taxon>Bacteria</taxon>
        <taxon>Pseudomonadati</taxon>
        <taxon>Pseudomonadota</taxon>
        <taxon>Gammaproteobacteria</taxon>
        <taxon>Lysobacterales</taxon>
        <taxon>Marinicellaceae</taxon>
        <taxon>Marinicella</taxon>
    </lineage>
</organism>
<comment type="caution">
    <text evidence="8">The sequence shown here is derived from an EMBL/GenBank/DDBJ whole genome shotgun (WGS) entry which is preliminary data.</text>
</comment>
<keyword evidence="9" id="KW-1185">Reference proteome</keyword>
<dbReference type="InterPro" id="IPR014755">
    <property type="entry name" value="Cu-Rt/internalin_Ig-like"/>
</dbReference>
<keyword evidence="3 5" id="KW-0732">Signal</keyword>
<dbReference type="RefSeq" id="WP_077409926.1">
    <property type="nucleotide sequence ID" value="NZ_JBHRTS010000002.1"/>
</dbReference>
<dbReference type="InterPro" id="IPR014756">
    <property type="entry name" value="Ig_E-set"/>
</dbReference>
<keyword evidence="4 5" id="KW-0186">Copper</keyword>
<evidence type="ECO:0000256" key="1">
    <source>
        <dbReference type="ARBA" id="ARBA00004196"/>
    </source>
</evidence>
<evidence type="ECO:0000259" key="7">
    <source>
        <dbReference type="Pfam" id="PF04234"/>
    </source>
</evidence>
<dbReference type="Pfam" id="PF04234">
    <property type="entry name" value="CopC"/>
    <property type="match status" value="1"/>
</dbReference>
<evidence type="ECO:0000256" key="4">
    <source>
        <dbReference type="ARBA" id="ARBA00023008"/>
    </source>
</evidence>
<accession>A0ABV7J508</accession>
<keyword evidence="5" id="KW-0574">Periplasm</keyword>
<feature type="signal peptide" evidence="6">
    <location>
        <begin position="1"/>
        <end position="21"/>
    </location>
</feature>
<dbReference type="InterPro" id="IPR032694">
    <property type="entry name" value="CopC/D"/>
</dbReference>